<keyword evidence="4" id="KW-1185">Reference proteome</keyword>
<dbReference type="EMBL" id="LPWE01000013">
    <property type="protein sequence ID" value="ODR93791.1"/>
    <property type="molecule type" value="Genomic_DNA"/>
</dbReference>
<feature type="signal peptide" evidence="2">
    <location>
        <begin position="1"/>
        <end position="22"/>
    </location>
</feature>
<keyword evidence="2" id="KW-0732">Signal</keyword>
<evidence type="ECO:0000256" key="2">
    <source>
        <dbReference type="SAM" id="SignalP"/>
    </source>
</evidence>
<evidence type="ECO:0000256" key="1">
    <source>
        <dbReference type="SAM" id="MobiDB-lite"/>
    </source>
</evidence>
<evidence type="ECO:0000313" key="3">
    <source>
        <dbReference type="EMBL" id="ODR93791.1"/>
    </source>
</evidence>
<organism evidence="3 4">
    <name type="scientific">Methyloceanibacter stevinii</name>
    <dbReference type="NCBI Taxonomy" id="1774970"/>
    <lineage>
        <taxon>Bacteria</taxon>
        <taxon>Pseudomonadati</taxon>
        <taxon>Pseudomonadota</taxon>
        <taxon>Alphaproteobacteria</taxon>
        <taxon>Hyphomicrobiales</taxon>
        <taxon>Hyphomicrobiaceae</taxon>
        <taxon>Methyloceanibacter</taxon>
    </lineage>
</organism>
<sequence>MALVVVAALTAPVLLDFVADHAADQRPSNHAHRAAARERGADANADRATDQRPLLSTAGRGAVIAMVVIATPAKRARARL</sequence>
<name>A0A1E3VKI3_9HYPH</name>
<dbReference type="AlphaFoldDB" id="A0A1E3VKI3"/>
<evidence type="ECO:0000313" key="4">
    <source>
        <dbReference type="Proteomes" id="UP000094172"/>
    </source>
</evidence>
<comment type="caution">
    <text evidence="3">The sequence shown here is derived from an EMBL/GenBank/DDBJ whole genome shotgun (WGS) entry which is preliminary data.</text>
</comment>
<feature type="compositionally biased region" description="Basic and acidic residues" evidence="1">
    <location>
        <begin position="35"/>
        <end position="50"/>
    </location>
</feature>
<dbReference type="Proteomes" id="UP000094172">
    <property type="component" value="Unassembled WGS sequence"/>
</dbReference>
<proteinExistence type="predicted"/>
<dbReference type="RefSeq" id="WP_069445147.1">
    <property type="nucleotide sequence ID" value="NZ_LPWE01000013.1"/>
</dbReference>
<accession>A0A1E3VKI3</accession>
<feature type="chain" id="PRO_5009138446" evidence="2">
    <location>
        <begin position="23"/>
        <end position="80"/>
    </location>
</feature>
<feature type="region of interest" description="Disordered" evidence="1">
    <location>
        <begin position="24"/>
        <end position="54"/>
    </location>
</feature>
<gene>
    <name evidence="3" type="ORF">AUC70_09070</name>
</gene>
<dbReference type="STRING" id="1774970.AUC70_09070"/>
<reference evidence="3 4" key="1">
    <citation type="journal article" date="2016" name="Environ. Microbiol.">
        <title>New Methyloceanibacter diversity from North Sea sediments includes methanotroph containing solely the soluble methane monooxygenase.</title>
        <authorList>
            <person name="Vekeman B."/>
            <person name="Kerckhof F.M."/>
            <person name="Cremers G."/>
            <person name="de Vos P."/>
            <person name="Vandamme P."/>
            <person name="Boon N."/>
            <person name="Op den Camp H.J."/>
            <person name="Heylen K."/>
        </authorList>
    </citation>
    <scope>NUCLEOTIDE SEQUENCE [LARGE SCALE GENOMIC DNA]</scope>
    <source>
        <strain evidence="3 4">R-67176</strain>
    </source>
</reference>
<protein>
    <submittedName>
        <fullName evidence="3">Uncharacterized protein</fullName>
    </submittedName>
</protein>